<evidence type="ECO:0000313" key="2">
    <source>
        <dbReference type="EMBL" id="SCV68279.1"/>
    </source>
</evidence>
<gene>
    <name evidence="2" type="ORF">BQ2448_400</name>
</gene>
<keyword evidence="3" id="KW-1185">Reference proteome</keyword>
<dbReference type="Pfam" id="PF10294">
    <property type="entry name" value="Methyltransf_16"/>
    <property type="match status" value="1"/>
</dbReference>
<organism evidence="2 3">
    <name type="scientific">Microbotryum intermedium</name>
    <dbReference type="NCBI Taxonomy" id="269621"/>
    <lineage>
        <taxon>Eukaryota</taxon>
        <taxon>Fungi</taxon>
        <taxon>Dikarya</taxon>
        <taxon>Basidiomycota</taxon>
        <taxon>Pucciniomycotina</taxon>
        <taxon>Microbotryomycetes</taxon>
        <taxon>Microbotryales</taxon>
        <taxon>Microbotryaceae</taxon>
        <taxon>Microbotryum</taxon>
    </lineage>
</organism>
<protein>
    <submittedName>
        <fullName evidence="2">BQ2448_400 protein</fullName>
    </submittedName>
</protein>
<dbReference type="InterPro" id="IPR019410">
    <property type="entry name" value="Methyltransf_16"/>
</dbReference>
<dbReference type="STRING" id="269621.A0A238F690"/>
<dbReference type="GO" id="GO:0005737">
    <property type="term" value="C:cytoplasm"/>
    <property type="evidence" value="ECO:0007669"/>
    <property type="project" value="TreeGrafter"/>
</dbReference>
<feature type="region of interest" description="Disordered" evidence="1">
    <location>
        <begin position="117"/>
        <end position="143"/>
    </location>
</feature>
<dbReference type="OrthoDB" id="46564at2759"/>
<accession>A0A238F690</accession>
<reference evidence="3" key="1">
    <citation type="submission" date="2016-09" db="EMBL/GenBank/DDBJ databases">
        <authorList>
            <person name="Jeantristanb JTB J.-T."/>
            <person name="Ricardo R."/>
        </authorList>
    </citation>
    <scope>NUCLEOTIDE SEQUENCE [LARGE SCALE GENOMIC DNA]</scope>
</reference>
<dbReference type="PANTHER" id="PTHR14614:SF10">
    <property type="entry name" value="PROTEIN N-TERMINAL AND LYSINE N-METHYLTRANSFERASE EFM7"/>
    <property type="match status" value="1"/>
</dbReference>
<dbReference type="CDD" id="cd02440">
    <property type="entry name" value="AdoMet_MTases"/>
    <property type="match status" value="1"/>
</dbReference>
<dbReference type="GO" id="GO:0008757">
    <property type="term" value="F:S-adenosylmethionine-dependent methyltransferase activity"/>
    <property type="evidence" value="ECO:0007669"/>
    <property type="project" value="UniProtKB-ARBA"/>
</dbReference>
<feature type="compositionally biased region" description="Low complexity" evidence="1">
    <location>
        <begin position="1"/>
        <end position="20"/>
    </location>
</feature>
<proteinExistence type="predicted"/>
<dbReference type="Gene3D" id="3.40.50.150">
    <property type="entry name" value="Vaccinia Virus protein VP39"/>
    <property type="match status" value="1"/>
</dbReference>
<dbReference type="SUPFAM" id="SSF53335">
    <property type="entry name" value="S-adenosyl-L-methionine-dependent methyltransferases"/>
    <property type="match status" value="1"/>
</dbReference>
<dbReference type="PANTHER" id="PTHR14614">
    <property type="entry name" value="HEPATOCELLULAR CARCINOMA-ASSOCIATED ANTIGEN"/>
    <property type="match status" value="1"/>
</dbReference>
<dbReference type="AlphaFoldDB" id="A0A238F690"/>
<name>A0A238F690_9BASI</name>
<dbReference type="InterPro" id="IPR029063">
    <property type="entry name" value="SAM-dependent_MTases_sf"/>
</dbReference>
<dbReference type="Proteomes" id="UP000198372">
    <property type="component" value="Unassembled WGS sequence"/>
</dbReference>
<dbReference type="EMBL" id="FMSP01000003">
    <property type="protein sequence ID" value="SCV68279.1"/>
    <property type="molecule type" value="Genomic_DNA"/>
</dbReference>
<feature type="region of interest" description="Disordered" evidence="1">
    <location>
        <begin position="1"/>
        <end position="58"/>
    </location>
</feature>
<sequence>MTPNRSASPARSDASGSSSAEFDFDFMQEPESFRPKTPPPTTASYTRRALGGHGPLQGPEEVQIRLVGGHPLWGMCEPKLVSKSTQCTEIETGSSPGHLLYPAAIALSRYLETHAPQLLHSPNNPISDPQGRGKGNGKGKPTPKRIIELGAGGGLPALIAALESDPSSRVIISDYPDQDLVDNLQHNIGSNGLGEDKIKAKGFAWGHSVGPLVKGVWEDEDGDEGGEAKFDVVLLSDLVFNHSQHSALLESCKALLKSAPSESVQSSSSIATSSSSSPLPIPSIDLTPSDLDLSSPLVLCFFSHHRPTDVLIKADMGLMELAQTKGWTVSKVWEDPQAGPAFPQDKGNLAIRSTVHGYAFTLPPSTATTTTTSEA</sequence>
<evidence type="ECO:0000313" key="3">
    <source>
        <dbReference type="Proteomes" id="UP000198372"/>
    </source>
</evidence>
<evidence type="ECO:0000256" key="1">
    <source>
        <dbReference type="SAM" id="MobiDB-lite"/>
    </source>
</evidence>